<dbReference type="EMBL" id="RQPI01000005">
    <property type="protein sequence ID" value="RQW11557.1"/>
    <property type="molecule type" value="Genomic_DNA"/>
</dbReference>
<dbReference type="InterPro" id="IPR016181">
    <property type="entry name" value="Acyl_CoA_acyltransferase"/>
</dbReference>
<protein>
    <submittedName>
        <fullName evidence="2">N-acetyltransferase</fullName>
    </submittedName>
</protein>
<evidence type="ECO:0000313" key="3">
    <source>
        <dbReference type="Proteomes" id="UP000282529"/>
    </source>
</evidence>
<dbReference type="SUPFAM" id="SSF55729">
    <property type="entry name" value="Acyl-CoA N-acyltransferases (Nat)"/>
    <property type="match status" value="1"/>
</dbReference>
<dbReference type="AlphaFoldDB" id="A0A3N9P894"/>
<comment type="caution">
    <text evidence="2">The sequence shown here is derived from an EMBL/GenBank/DDBJ whole genome shotgun (WGS) entry which is preliminary data.</text>
</comment>
<dbReference type="Pfam" id="PF00583">
    <property type="entry name" value="Acetyltransf_1"/>
    <property type="match status" value="1"/>
</dbReference>
<proteinExistence type="predicted"/>
<dbReference type="RefSeq" id="WP_124695606.1">
    <property type="nucleotide sequence ID" value="NZ_JBHUFE010000007.1"/>
</dbReference>
<keyword evidence="2" id="KW-0808">Transferase</keyword>
<dbReference type="Gene3D" id="3.40.630.30">
    <property type="match status" value="1"/>
</dbReference>
<keyword evidence="3" id="KW-1185">Reference proteome</keyword>
<dbReference type="CDD" id="cd04301">
    <property type="entry name" value="NAT_SF"/>
    <property type="match status" value="1"/>
</dbReference>
<dbReference type="InterPro" id="IPR000182">
    <property type="entry name" value="GNAT_dom"/>
</dbReference>
<dbReference type="OrthoDB" id="9786032at2"/>
<accession>A0A3N9P894</accession>
<evidence type="ECO:0000313" key="2">
    <source>
        <dbReference type="EMBL" id="RQW11557.1"/>
    </source>
</evidence>
<organism evidence="2 3">
    <name type="scientific">Paenibacillus rhizophilus</name>
    <dbReference type="NCBI Taxonomy" id="1850366"/>
    <lineage>
        <taxon>Bacteria</taxon>
        <taxon>Bacillati</taxon>
        <taxon>Bacillota</taxon>
        <taxon>Bacilli</taxon>
        <taxon>Bacillales</taxon>
        <taxon>Paenibacillaceae</taxon>
        <taxon>Paenibacillus</taxon>
    </lineage>
</organism>
<feature type="domain" description="N-acetyltransferase" evidence="1">
    <location>
        <begin position="7"/>
        <end position="164"/>
    </location>
</feature>
<name>A0A3N9P894_9BACL</name>
<dbReference type="Proteomes" id="UP000282529">
    <property type="component" value="Unassembled WGS sequence"/>
</dbReference>
<evidence type="ECO:0000259" key="1">
    <source>
        <dbReference type="PROSITE" id="PS51186"/>
    </source>
</evidence>
<sequence>MEKAWKLDLQPIKDNDVEALTEIMTRSFDNDALVSLGEDKGGPEGYDTGEFIRRWALESPSESFKVLLDGRIVGAVIVFIHENNENFLGNLFVDPALQSQGVGLSIWEAIEREYLDTKKWTTETPGFSRRNNHFYVNKCGFKIVRIENARDAKEASYVMEKEMSEVF</sequence>
<dbReference type="PROSITE" id="PS51186">
    <property type="entry name" value="GNAT"/>
    <property type="match status" value="1"/>
</dbReference>
<dbReference type="GO" id="GO:0016747">
    <property type="term" value="F:acyltransferase activity, transferring groups other than amino-acyl groups"/>
    <property type="evidence" value="ECO:0007669"/>
    <property type="project" value="InterPro"/>
</dbReference>
<reference evidence="2 3" key="1">
    <citation type="submission" date="2018-11" db="EMBL/GenBank/DDBJ databases">
        <title>Genome sequence of strain 7197.</title>
        <authorList>
            <person name="Gao J."/>
            <person name="Sun J."/>
        </authorList>
    </citation>
    <scope>NUCLEOTIDE SEQUENCE [LARGE SCALE GENOMIC DNA]</scope>
    <source>
        <strain evidence="2 3">7197</strain>
    </source>
</reference>
<gene>
    <name evidence="2" type="ORF">EH198_11080</name>
</gene>